<organism evidence="1 2">
    <name type="scientific">Lactiplantibacillus fabifermentans DSM 21115</name>
    <dbReference type="NCBI Taxonomy" id="1413187"/>
    <lineage>
        <taxon>Bacteria</taxon>
        <taxon>Bacillati</taxon>
        <taxon>Bacillota</taxon>
        <taxon>Bacilli</taxon>
        <taxon>Lactobacillales</taxon>
        <taxon>Lactobacillaceae</taxon>
        <taxon>Lactiplantibacillus</taxon>
    </lineage>
</organism>
<gene>
    <name evidence="1" type="ORF">DY78_GL000463</name>
</gene>
<evidence type="ECO:0000313" key="1">
    <source>
        <dbReference type="EMBL" id="KRO26899.1"/>
    </source>
</evidence>
<accession>A0A0R2NSH6</accession>
<evidence type="ECO:0000313" key="2">
    <source>
        <dbReference type="Proteomes" id="UP000050920"/>
    </source>
</evidence>
<proteinExistence type="predicted"/>
<dbReference type="EMBL" id="AYGX02000100">
    <property type="protein sequence ID" value="KRO26899.1"/>
    <property type="molecule type" value="Genomic_DNA"/>
</dbReference>
<dbReference type="RefSeq" id="WP_024623758.1">
    <property type="nucleotide sequence ID" value="NZ_AYGX02000100.1"/>
</dbReference>
<comment type="caution">
    <text evidence="1">The sequence shown here is derived from an EMBL/GenBank/DDBJ whole genome shotgun (WGS) entry which is preliminary data.</text>
</comment>
<dbReference type="PANTHER" id="PTHR10000">
    <property type="entry name" value="PHOSPHOSERINE PHOSPHATASE"/>
    <property type="match status" value="1"/>
</dbReference>
<keyword evidence="2" id="KW-1185">Reference proteome</keyword>
<sequence>MKVFFADLDGTLLNRDKHISVGNVAAIKRWQQAGNQFVIASGRYVTDVQQLLAAVELSLPIIGLNGALTMTENGRVVSTLPLQQNLATIQAIQDQCEQAHFIYLIYTRHGSFVRQYPDMMTNLDRLAGASTASGAPRLKKMQFYFHQFYQKLQPLSQAFQLADDDALLKFEIFSEQPEKLATLRQMCGDNFEVTQSSPRNTEITAVGVNKGLAVKNYLLHGDCDESIAIGDGLNDISMFKVVDQAIAMHNAVPANQQAADWLTGDNDADGVAQAIDRILAE</sequence>
<dbReference type="AlphaFoldDB" id="A0A0R2NSH6"/>
<dbReference type="NCBIfam" id="TIGR01484">
    <property type="entry name" value="HAD-SF-IIB"/>
    <property type="match status" value="1"/>
</dbReference>
<dbReference type="GO" id="GO:0005829">
    <property type="term" value="C:cytosol"/>
    <property type="evidence" value="ECO:0007669"/>
    <property type="project" value="TreeGrafter"/>
</dbReference>
<dbReference type="GO" id="GO:0016791">
    <property type="term" value="F:phosphatase activity"/>
    <property type="evidence" value="ECO:0007669"/>
    <property type="project" value="TreeGrafter"/>
</dbReference>
<dbReference type="Proteomes" id="UP000050920">
    <property type="component" value="Unassembled WGS sequence"/>
</dbReference>
<dbReference type="Gene3D" id="3.30.1240.10">
    <property type="match status" value="1"/>
</dbReference>
<dbReference type="PANTHER" id="PTHR10000:SF8">
    <property type="entry name" value="HAD SUPERFAMILY HYDROLASE-LIKE, TYPE 3"/>
    <property type="match status" value="1"/>
</dbReference>
<dbReference type="SFLD" id="SFLDG01140">
    <property type="entry name" value="C2.B:_Phosphomannomutase_and_P"/>
    <property type="match status" value="1"/>
</dbReference>
<dbReference type="PROSITE" id="PS01228">
    <property type="entry name" value="COF_1"/>
    <property type="match status" value="1"/>
</dbReference>
<protein>
    <submittedName>
        <fullName evidence="1">Uncharacterized protein</fullName>
    </submittedName>
</protein>
<dbReference type="InterPro" id="IPR006379">
    <property type="entry name" value="HAD-SF_hydro_IIB"/>
</dbReference>
<dbReference type="GO" id="GO:0000287">
    <property type="term" value="F:magnesium ion binding"/>
    <property type="evidence" value="ECO:0007669"/>
    <property type="project" value="TreeGrafter"/>
</dbReference>
<dbReference type="InterPro" id="IPR023214">
    <property type="entry name" value="HAD_sf"/>
</dbReference>
<dbReference type="SUPFAM" id="SSF56784">
    <property type="entry name" value="HAD-like"/>
    <property type="match status" value="1"/>
</dbReference>
<dbReference type="Gene3D" id="3.40.50.1000">
    <property type="entry name" value="HAD superfamily/HAD-like"/>
    <property type="match status" value="1"/>
</dbReference>
<name>A0A0R2NSH6_9LACO</name>
<dbReference type="Pfam" id="PF08282">
    <property type="entry name" value="Hydrolase_3"/>
    <property type="match status" value="1"/>
</dbReference>
<dbReference type="SFLD" id="SFLDS00003">
    <property type="entry name" value="Haloacid_Dehalogenase"/>
    <property type="match status" value="1"/>
</dbReference>
<reference evidence="1 2" key="1">
    <citation type="journal article" date="2015" name="Genome Announc.">
        <title>Expanding the biotechnology potential of lactobacilli through comparative genomics of 213 strains and associated genera.</title>
        <authorList>
            <person name="Sun Z."/>
            <person name="Harris H.M."/>
            <person name="McCann A."/>
            <person name="Guo C."/>
            <person name="Argimon S."/>
            <person name="Zhang W."/>
            <person name="Yang X."/>
            <person name="Jeffery I.B."/>
            <person name="Cooney J.C."/>
            <person name="Kagawa T.F."/>
            <person name="Liu W."/>
            <person name="Song Y."/>
            <person name="Salvetti E."/>
            <person name="Wrobel A."/>
            <person name="Rasinkangas P."/>
            <person name="Parkhill J."/>
            <person name="Rea M.C."/>
            <person name="O'Sullivan O."/>
            <person name="Ritari J."/>
            <person name="Douillard F.P."/>
            <person name="Paul Ross R."/>
            <person name="Yang R."/>
            <person name="Briner A.E."/>
            <person name="Felis G.E."/>
            <person name="de Vos W.M."/>
            <person name="Barrangou R."/>
            <person name="Klaenhammer T.R."/>
            <person name="Caufield P.W."/>
            <person name="Cui Y."/>
            <person name="Zhang H."/>
            <person name="O'Toole P.W."/>
        </authorList>
    </citation>
    <scope>NUCLEOTIDE SEQUENCE [LARGE SCALE GENOMIC DNA]</scope>
    <source>
        <strain evidence="1 2">DSM 21115</strain>
    </source>
</reference>
<dbReference type="InterPro" id="IPR000150">
    <property type="entry name" value="Cof"/>
</dbReference>
<dbReference type="NCBIfam" id="TIGR00099">
    <property type="entry name" value="Cof-subfamily"/>
    <property type="match status" value="1"/>
</dbReference>
<dbReference type="InterPro" id="IPR036412">
    <property type="entry name" value="HAD-like_sf"/>
</dbReference>